<feature type="transmembrane region" description="Helical" evidence="2">
    <location>
        <begin position="79"/>
        <end position="105"/>
    </location>
</feature>
<dbReference type="EMBL" id="AMGY01000009">
    <property type="protein sequence ID" value="EXJ78271.1"/>
    <property type="molecule type" value="Genomic_DNA"/>
</dbReference>
<dbReference type="GeneID" id="19173516"/>
<keyword evidence="2" id="KW-0472">Membrane</keyword>
<keyword evidence="4" id="KW-1185">Reference proteome</keyword>
<dbReference type="STRING" id="1182542.W9XMS3"/>
<feature type="region of interest" description="Disordered" evidence="1">
    <location>
        <begin position="265"/>
        <end position="356"/>
    </location>
</feature>
<dbReference type="Proteomes" id="UP000019478">
    <property type="component" value="Unassembled WGS sequence"/>
</dbReference>
<gene>
    <name evidence="3" type="ORF">A1O3_09432</name>
</gene>
<feature type="region of interest" description="Disordered" evidence="1">
    <location>
        <begin position="464"/>
        <end position="492"/>
    </location>
</feature>
<feature type="compositionally biased region" description="Low complexity" evidence="1">
    <location>
        <begin position="423"/>
        <end position="439"/>
    </location>
</feature>
<evidence type="ECO:0000256" key="1">
    <source>
        <dbReference type="SAM" id="MobiDB-lite"/>
    </source>
</evidence>
<organism evidence="3 4">
    <name type="scientific">Capronia epimyces CBS 606.96</name>
    <dbReference type="NCBI Taxonomy" id="1182542"/>
    <lineage>
        <taxon>Eukaryota</taxon>
        <taxon>Fungi</taxon>
        <taxon>Dikarya</taxon>
        <taxon>Ascomycota</taxon>
        <taxon>Pezizomycotina</taxon>
        <taxon>Eurotiomycetes</taxon>
        <taxon>Chaetothyriomycetidae</taxon>
        <taxon>Chaetothyriales</taxon>
        <taxon>Herpotrichiellaceae</taxon>
        <taxon>Capronia</taxon>
    </lineage>
</organism>
<protein>
    <submittedName>
        <fullName evidence="3">Uncharacterized protein</fullName>
    </submittedName>
</protein>
<dbReference type="RefSeq" id="XP_007737716.1">
    <property type="nucleotide sequence ID" value="XM_007739526.1"/>
</dbReference>
<dbReference type="HOGENOM" id="CLU_533152_0_0_1"/>
<keyword evidence="2" id="KW-1133">Transmembrane helix</keyword>
<evidence type="ECO:0000313" key="3">
    <source>
        <dbReference type="EMBL" id="EXJ78271.1"/>
    </source>
</evidence>
<feature type="region of interest" description="Disordered" evidence="1">
    <location>
        <begin position="176"/>
        <end position="238"/>
    </location>
</feature>
<keyword evidence="2" id="KW-0812">Transmembrane</keyword>
<feature type="compositionally biased region" description="Low complexity" evidence="1">
    <location>
        <begin position="336"/>
        <end position="345"/>
    </location>
</feature>
<feature type="transmembrane region" description="Helical" evidence="2">
    <location>
        <begin position="40"/>
        <end position="67"/>
    </location>
</feature>
<comment type="caution">
    <text evidence="3">The sequence shown here is derived from an EMBL/GenBank/DDBJ whole genome shotgun (WGS) entry which is preliminary data.</text>
</comment>
<feature type="region of interest" description="Disordered" evidence="1">
    <location>
        <begin position="409"/>
        <end position="446"/>
    </location>
</feature>
<evidence type="ECO:0000313" key="4">
    <source>
        <dbReference type="Proteomes" id="UP000019478"/>
    </source>
</evidence>
<proteinExistence type="predicted"/>
<feature type="transmembrane region" description="Helical" evidence="2">
    <location>
        <begin position="7"/>
        <end position="34"/>
    </location>
</feature>
<dbReference type="AlphaFoldDB" id="W9XMS3"/>
<sequence length="492" mass="52353">MEKRVRIWTLGSLAGVFSTASSIVNLIVALNITVLPALRILLFVSFGISLLNLANLAYFATFYVRVLNSHPVFSKAKTWSCLTAGTIAAAVSVAVPGAALVWLALRHSDLPQKILDAAPFTLLGISLGTWAASALSQLILYCMFWLWTKSALKTRRKSRLDMDFGIRATSVSMIRRPSTQHTSVSFGSQDPTVNSPPRTPISKATSSLQGSSSTKVGPGSSRTKLIRHSNHSSFEGRPFPAGEAMSIDSAFGNWDTSSAHHEMRAVIPSSPPVARTGLETIPGSRSESPANGLDGPFVPETPVSSSPHATTSDSVTMIGWSSSPREPKSSPPSSPPNFSRPTSSPYRKPPPSFERFDPAMHELVHPLFRPNSPRPPPVPLGGTAITVSPLADHLISPSTLTVHRKAMPSIAGSETQSVDDSVPDSPTLGSPSLGSPGPSIVDDDELPPILPGFVLSAGSRTSLVGYGKRKGFRQDRPKSHLSSGNRLSGHLI</sequence>
<dbReference type="OrthoDB" id="4188781at2759"/>
<accession>W9XMS3</accession>
<name>W9XMS3_9EURO</name>
<feature type="compositionally biased region" description="Polar residues" evidence="1">
    <location>
        <begin position="176"/>
        <end position="223"/>
    </location>
</feature>
<evidence type="ECO:0000256" key="2">
    <source>
        <dbReference type="SAM" id="Phobius"/>
    </source>
</evidence>
<reference evidence="3 4" key="1">
    <citation type="submission" date="2013-03" db="EMBL/GenBank/DDBJ databases">
        <title>The Genome Sequence of Capronia epimyces CBS 606.96.</title>
        <authorList>
            <consortium name="The Broad Institute Genomics Platform"/>
            <person name="Cuomo C."/>
            <person name="de Hoog S."/>
            <person name="Gorbushina A."/>
            <person name="Walker B."/>
            <person name="Young S.K."/>
            <person name="Zeng Q."/>
            <person name="Gargeya S."/>
            <person name="Fitzgerald M."/>
            <person name="Haas B."/>
            <person name="Abouelleil A."/>
            <person name="Allen A.W."/>
            <person name="Alvarado L."/>
            <person name="Arachchi H.M."/>
            <person name="Berlin A.M."/>
            <person name="Chapman S.B."/>
            <person name="Gainer-Dewar J."/>
            <person name="Goldberg J."/>
            <person name="Griggs A."/>
            <person name="Gujja S."/>
            <person name="Hansen M."/>
            <person name="Howarth C."/>
            <person name="Imamovic A."/>
            <person name="Ireland A."/>
            <person name="Larimer J."/>
            <person name="McCowan C."/>
            <person name="Murphy C."/>
            <person name="Pearson M."/>
            <person name="Poon T.W."/>
            <person name="Priest M."/>
            <person name="Roberts A."/>
            <person name="Saif S."/>
            <person name="Shea T."/>
            <person name="Sisk P."/>
            <person name="Sykes S."/>
            <person name="Wortman J."/>
            <person name="Nusbaum C."/>
            <person name="Birren B."/>
        </authorList>
    </citation>
    <scope>NUCLEOTIDE SEQUENCE [LARGE SCALE GENOMIC DNA]</scope>
    <source>
        <strain evidence="3 4">CBS 606.96</strain>
    </source>
</reference>
<dbReference type="eggNOG" id="ENOG502S6ST">
    <property type="taxonomic scope" value="Eukaryota"/>
</dbReference>
<feature type="transmembrane region" description="Helical" evidence="2">
    <location>
        <begin position="125"/>
        <end position="147"/>
    </location>
</feature>
<feature type="compositionally biased region" description="Polar residues" evidence="1">
    <location>
        <begin position="302"/>
        <end position="315"/>
    </location>
</feature>